<keyword evidence="3" id="KW-1185">Reference proteome</keyword>
<evidence type="ECO:0000313" key="3">
    <source>
        <dbReference type="Proteomes" id="UP001633002"/>
    </source>
</evidence>
<dbReference type="InterPro" id="IPR011009">
    <property type="entry name" value="Kinase-like_dom_sf"/>
</dbReference>
<dbReference type="InterPro" id="IPR000719">
    <property type="entry name" value="Prot_kinase_dom"/>
</dbReference>
<dbReference type="InterPro" id="IPR051130">
    <property type="entry name" value="Mito_struct-func_regulator"/>
</dbReference>
<dbReference type="SUPFAM" id="SSF56112">
    <property type="entry name" value="Protein kinase-like (PK-like)"/>
    <property type="match status" value="1"/>
</dbReference>
<dbReference type="EMBL" id="JBJQOH010000006">
    <property type="protein sequence ID" value="KAL3683191.1"/>
    <property type="molecule type" value="Genomic_DNA"/>
</dbReference>
<dbReference type="PROSITE" id="PS50011">
    <property type="entry name" value="PROTEIN_KINASE_DOM"/>
    <property type="match status" value="1"/>
</dbReference>
<dbReference type="PANTHER" id="PTHR43173">
    <property type="entry name" value="ABC1 FAMILY PROTEIN"/>
    <property type="match status" value="1"/>
</dbReference>
<dbReference type="InterPro" id="IPR004147">
    <property type="entry name" value="ABC1_dom"/>
</dbReference>
<organism evidence="2 3">
    <name type="scientific">Riccia sorocarpa</name>
    <dbReference type="NCBI Taxonomy" id="122646"/>
    <lineage>
        <taxon>Eukaryota</taxon>
        <taxon>Viridiplantae</taxon>
        <taxon>Streptophyta</taxon>
        <taxon>Embryophyta</taxon>
        <taxon>Marchantiophyta</taxon>
        <taxon>Marchantiopsida</taxon>
        <taxon>Marchantiidae</taxon>
        <taxon>Marchantiales</taxon>
        <taxon>Ricciaceae</taxon>
        <taxon>Riccia</taxon>
    </lineage>
</organism>
<proteinExistence type="predicted"/>
<dbReference type="CDD" id="cd05121">
    <property type="entry name" value="ABC1_ADCK3-like"/>
    <property type="match status" value="1"/>
</dbReference>
<evidence type="ECO:0000259" key="1">
    <source>
        <dbReference type="PROSITE" id="PS50011"/>
    </source>
</evidence>
<accession>A0ABD3GXA8</accession>
<reference evidence="2 3" key="1">
    <citation type="submission" date="2024-09" db="EMBL/GenBank/DDBJ databases">
        <title>Chromosome-scale assembly of Riccia sorocarpa.</title>
        <authorList>
            <person name="Paukszto L."/>
        </authorList>
    </citation>
    <scope>NUCLEOTIDE SEQUENCE [LARGE SCALE GENOMIC DNA]</scope>
    <source>
        <strain evidence="2">LP-2024</strain>
        <tissue evidence="2">Aerial parts of the thallus</tissue>
    </source>
</reference>
<sequence>MAFLQAGKKGNQQANPVLWFEEKFRECTRPIFDKKLRAAYLSALHLESTKKQKTFDRTLQFWTRSAAIYSTYKACQFRVLFVKDQAEKERIWEEQHEQAADKVYSLCYDLKGFFLKTAQLLAKPDLSPMAWVKKLIVLCDQAPQTPYSEIQRVLEEELGQPFGDVFERFDEKPLGSASVAQVHRARVKGAKNDVAVKVQHPGAHDLMMTDIRNQKIFAHFLQRFDLQFDLISVLDELEQQVEYEFDFRREAAAMDRIGTSLAAVNRGRSPITVPRSVPGLVTRRVLVMDFLEGTPLMLMADELKRRGINPDGRLAKLTKRNILKDLSSAYGQMIISDGFFQADPHPGNILINKTGKVCLLDYGQTKELSEELRLGYANVIVALANRDPDEVGNAIRSLGIKTISRDAGAEDPVQLSMLAQLLFDTRMPDGWEVANPFGDNSILRFIKVEKLPKELFFIVRVAQLLRGLSVGMGVPFSVAEHWKPLAMEALKNSPSARVDDSEIWINSGADSLRELAWERRRRLRKNGLFQAVSKTRTRRRRKRNRASV</sequence>
<evidence type="ECO:0000313" key="2">
    <source>
        <dbReference type="EMBL" id="KAL3683191.1"/>
    </source>
</evidence>
<comment type="caution">
    <text evidence="2">The sequence shown here is derived from an EMBL/GenBank/DDBJ whole genome shotgun (WGS) entry which is preliminary data.</text>
</comment>
<dbReference type="Pfam" id="PF03109">
    <property type="entry name" value="ABC1"/>
    <property type="match status" value="1"/>
</dbReference>
<feature type="domain" description="Protein kinase" evidence="1">
    <location>
        <begin position="168"/>
        <end position="512"/>
    </location>
</feature>
<name>A0ABD3GXA8_9MARC</name>
<dbReference type="AlphaFoldDB" id="A0ABD3GXA8"/>
<protein>
    <recommendedName>
        <fullName evidence="1">Protein kinase domain-containing protein</fullName>
    </recommendedName>
</protein>
<gene>
    <name evidence="2" type="ORF">R1sor_001213</name>
</gene>
<dbReference type="PANTHER" id="PTHR43173:SF12">
    <property type="entry name" value="PROTEIN KINASE SUPERFAMILY PROTEIN"/>
    <property type="match status" value="1"/>
</dbReference>
<dbReference type="Proteomes" id="UP001633002">
    <property type="component" value="Unassembled WGS sequence"/>
</dbReference>